<evidence type="ECO:0000313" key="3">
    <source>
        <dbReference type="Proteomes" id="UP000770661"/>
    </source>
</evidence>
<name>A0A8J4Y898_CHIOP</name>
<evidence type="ECO:0000313" key="2">
    <source>
        <dbReference type="EMBL" id="KAG0721978.1"/>
    </source>
</evidence>
<comment type="caution">
    <text evidence="2">The sequence shown here is derived from an EMBL/GenBank/DDBJ whole genome shotgun (WGS) entry which is preliminary data.</text>
</comment>
<accession>A0A8J4Y898</accession>
<dbReference type="EMBL" id="JACEEZ010010200">
    <property type="protein sequence ID" value="KAG0721978.1"/>
    <property type="molecule type" value="Genomic_DNA"/>
</dbReference>
<evidence type="ECO:0000256" key="1">
    <source>
        <dbReference type="SAM" id="MobiDB-lite"/>
    </source>
</evidence>
<gene>
    <name evidence="2" type="ORF">GWK47_045344</name>
</gene>
<protein>
    <submittedName>
        <fullName evidence="2">Uncharacterized protein</fullName>
    </submittedName>
</protein>
<reference evidence="2" key="1">
    <citation type="submission" date="2020-07" db="EMBL/GenBank/DDBJ databases">
        <title>The High-quality genome of the commercially important snow crab, Chionoecetes opilio.</title>
        <authorList>
            <person name="Jeong J.-H."/>
            <person name="Ryu S."/>
        </authorList>
    </citation>
    <scope>NUCLEOTIDE SEQUENCE</scope>
    <source>
        <strain evidence="2">MADBK_172401_WGS</strain>
        <tissue evidence="2">Digestive gland</tissue>
    </source>
</reference>
<keyword evidence="3" id="KW-1185">Reference proteome</keyword>
<dbReference type="Proteomes" id="UP000770661">
    <property type="component" value="Unassembled WGS sequence"/>
</dbReference>
<organism evidence="2 3">
    <name type="scientific">Chionoecetes opilio</name>
    <name type="common">Atlantic snow crab</name>
    <name type="synonym">Cancer opilio</name>
    <dbReference type="NCBI Taxonomy" id="41210"/>
    <lineage>
        <taxon>Eukaryota</taxon>
        <taxon>Metazoa</taxon>
        <taxon>Ecdysozoa</taxon>
        <taxon>Arthropoda</taxon>
        <taxon>Crustacea</taxon>
        <taxon>Multicrustacea</taxon>
        <taxon>Malacostraca</taxon>
        <taxon>Eumalacostraca</taxon>
        <taxon>Eucarida</taxon>
        <taxon>Decapoda</taxon>
        <taxon>Pleocyemata</taxon>
        <taxon>Brachyura</taxon>
        <taxon>Eubrachyura</taxon>
        <taxon>Majoidea</taxon>
        <taxon>Majidae</taxon>
        <taxon>Chionoecetes</taxon>
    </lineage>
</organism>
<feature type="region of interest" description="Disordered" evidence="1">
    <location>
        <begin position="74"/>
        <end position="100"/>
    </location>
</feature>
<sequence>MTKQPQPRALTHGLRTRILTPGQWALGSRRHGPERLRHQAVLVRRTAVGAPLIRNRRHLRPLTCVQAALRRDTKRCPAPHPPSQGSINAQTAPRHLRTTC</sequence>
<proteinExistence type="predicted"/>
<dbReference type="AlphaFoldDB" id="A0A8J4Y898"/>